<gene>
    <name evidence="1" type="ORF">J506_4002</name>
</gene>
<reference evidence="1 2" key="1">
    <citation type="submission" date="2014-02" db="EMBL/GenBank/DDBJ databases">
        <title>Comparative genomics and transcriptomics to identify genetic mechanisms underlying the emergence of carbapenem resistant Acinetobacter baumannii (CRAb).</title>
        <authorList>
            <person name="Harris A.D."/>
            <person name="Johnson K.J."/>
            <person name="George J."/>
            <person name="Shefchek K."/>
            <person name="Daugherty S.C."/>
            <person name="Parankush S."/>
            <person name="Sadzewicz L."/>
            <person name="Tallon L."/>
            <person name="Sengamalay N."/>
            <person name="Hazen T.H."/>
            <person name="Rasko D.A."/>
        </authorList>
    </citation>
    <scope>NUCLEOTIDE SEQUENCE [LARGE SCALE GENOMIC DNA]</scope>
    <source>
        <strain evidence="1 2">625974</strain>
    </source>
</reference>
<name>A0A009QBS5_ACIBA</name>
<dbReference type="Proteomes" id="UP000021108">
    <property type="component" value="Unassembled WGS sequence"/>
</dbReference>
<feature type="non-terminal residue" evidence="1">
    <location>
        <position position="74"/>
    </location>
</feature>
<accession>A0A009QBS5</accession>
<protein>
    <submittedName>
        <fullName evidence="1">Putative integrase/recombinase protein</fullName>
    </submittedName>
</protein>
<evidence type="ECO:0000313" key="2">
    <source>
        <dbReference type="Proteomes" id="UP000021108"/>
    </source>
</evidence>
<evidence type="ECO:0000313" key="1">
    <source>
        <dbReference type="EMBL" id="EXC04008.1"/>
    </source>
</evidence>
<dbReference type="AlphaFoldDB" id="A0A009QBS5"/>
<proteinExistence type="predicted"/>
<organism evidence="1 2">
    <name type="scientific">Acinetobacter baumannii 625974</name>
    <dbReference type="NCBI Taxonomy" id="1310607"/>
    <lineage>
        <taxon>Bacteria</taxon>
        <taxon>Pseudomonadati</taxon>
        <taxon>Pseudomonadota</taxon>
        <taxon>Gammaproteobacteria</taxon>
        <taxon>Moraxellales</taxon>
        <taxon>Moraxellaceae</taxon>
        <taxon>Acinetobacter</taxon>
        <taxon>Acinetobacter calcoaceticus/baumannii complex</taxon>
    </lineage>
</organism>
<sequence>MASFRQRNNTWRAEISVNGIRERSTFDTKAQARAWASKRETQLREQSHGKLPDHSFLEAIERYLSEVSVKKKTH</sequence>
<comment type="caution">
    <text evidence="1">The sequence shown here is derived from an EMBL/GenBank/DDBJ whole genome shotgun (WGS) entry which is preliminary data.</text>
</comment>
<dbReference type="EMBL" id="JEXD01000079">
    <property type="protein sequence ID" value="EXC04008.1"/>
    <property type="molecule type" value="Genomic_DNA"/>
</dbReference>